<dbReference type="Pfam" id="PF01555">
    <property type="entry name" value="N6_N4_Mtase"/>
    <property type="match status" value="1"/>
</dbReference>
<accession>A0A420ZCC5</accession>
<evidence type="ECO:0000256" key="3">
    <source>
        <dbReference type="ARBA" id="ARBA00022679"/>
    </source>
</evidence>
<evidence type="ECO:0000313" key="6">
    <source>
        <dbReference type="EMBL" id="RLC37005.1"/>
    </source>
</evidence>
<dbReference type="EC" id="2.1.1.-" evidence="4"/>
<dbReference type="InterPro" id="IPR000836">
    <property type="entry name" value="PRTase_dom"/>
</dbReference>
<dbReference type="InterPro" id="IPR029063">
    <property type="entry name" value="SAM-dependent_MTases_sf"/>
</dbReference>
<name>A0A420ZCC5_UNCK3</name>
<dbReference type="InterPro" id="IPR002052">
    <property type="entry name" value="DNA_methylase_N6_adenine_CS"/>
</dbReference>
<dbReference type="AlphaFoldDB" id="A0A420ZCC5"/>
<dbReference type="GO" id="GO:0005737">
    <property type="term" value="C:cytoplasm"/>
    <property type="evidence" value="ECO:0007669"/>
    <property type="project" value="TreeGrafter"/>
</dbReference>
<dbReference type="PRINTS" id="PR00508">
    <property type="entry name" value="S21N4MTFRASE"/>
</dbReference>
<reference evidence="6 7" key="1">
    <citation type="submission" date="2018-06" db="EMBL/GenBank/DDBJ databases">
        <title>Extensive metabolic versatility and redundancy in microbially diverse, dynamic hydrothermal sediments.</title>
        <authorList>
            <person name="Dombrowski N."/>
            <person name="Teske A."/>
            <person name="Baker B.J."/>
        </authorList>
    </citation>
    <scope>NUCLEOTIDE SEQUENCE [LARGE SCALE GENOMIC DNA]</scope>
    <source>
        <strain evidence="6">B79_G16</strain>
    </source>
</reference>
<dbReference type="PANTHER" id="PTHR13370:SF3">
    <property type="entry name" value="TRNA (GUANINE(10)-N2)-METHYLTRANSFERASE HOMOLOG"/>
    <property type="match status" value="1"/>
</dbReference>
<gene>
    <name evidence="6" type="ORF">DRH29_03230</name>
</gene>
<dbReference type="SUPFAM" id="SSF53335">
    <property type="entry name" value="S-adenosyl-L-methionine-dependent methyltransferases"/>
    <property type="match status" value="1"/>
</dbReference>
<dbReference type="EMBL" id="QMNG01000016">
    <property type="protein sequence ID" value="RLC37005.1"/>
    <property type="molecule type" value="Genomic_DNA"/>
</dbReference>
<dbReference type="CDD" id="cd06223">
    <property type="entry name" value="PRTases_typeI"/>
    <property type="match status" value="1"/>
</dbReference>
<comment type="caution">
    <text evidence="6">The sequence shown here is derived from an EMBL/GenBank/DDBJ whole genome shotgun (WGS) entry which is preliminary data.</text>
</comment>
<evidence type="ECO:0000256" key="1">
    <source>
        <dbReference type="ARBA" id="ARBA00006594"/>
    </source>
</evidence>
<dbReference type="Gene3D" id="3.40.50.150">
    <property type="entry name" value="Vaccinia Virus protein VP39"/>
    <property type="match status" value="1"/>
</dbReference>
<keyword evidence="2 6" id="KW-0489">Methyltransferase</keyword>
<comment type="similarity">
    <text evidence="1 4">Belongs to the N(4)/N(6)-methyltransferase family.</text>
</comment>
<evidence type="ECO:0000256" key="4">
    <source>
        <dbReference type="RuleBase" id="RU362026"/>
    </source>
</evidence>
<dbReference type="PANTHER" id="PTHR13370">
    <property type="entry name" value="RNA METHYLASE-RELATED"/>
    <property type="match status" value="1"/>
</dbReference>
<dbReference type="GO" id="GO:0008170">
    <property type="term" value="F:N-methyltransferase activity"/>
    <property type="evidence" value="ECO:0007669"/>
    <property type="project" value="InterPro"/>
</dbReference>
<proteinExistence type="inferred from homology"/>
<protein>
    <recommendedName>
        <fullName evidence="4">Methyltransferase</fullName>
        <ecNumber evidence="4">2.1.1.-</ecNumber>
    </recommendedName>
</protein>
<organism evidence="6 7">
    <name type="scientific">candidate division Kazan bacterium</name>
    <dbReference type="NCBI Taxonomy" id="2202143"/>
    <lineage>
        <taxon>Bacteria</taxon>
        <taxon>Bacteria division Kazan-3B-28</taxon>
    </lineage>
</organism>
<evidence type="ECO:0000313" key="7">
    <source>
        <dbReference type="Proteomes" id="UP000281261"/>
    </source>
</evidence>
<evidence type="ECO:0000259" key="5">
    <source>
        <dbReference type="Pfam" id="PF01555"/>
    </source>
</evidence>
<keyword evidence="3 6" id="KW-0808">Transferase</keyword>
<dbReference type="GO" id="GO:0032259">
    <property type="term" value="P:methylation"/>
    <property type="evidence" value="ECO:0007669"/>
    <property type="project" value="UniProtKB-KW"/>
</dbReference>
<feature type="domain" description="DNA methylase N-4/N-6" evidence="5">
    <location>
        <begin position="23"/>
        <end position="205"/>
    </location>
</feature>
<sequence length="214" mass="25096">MKLDVIYNKDCLEGMKRLPDESIDLIVTDPPYGIAYKQKNKPYMIGDLVNCLDYALPEFYRVLKKKGAIYIFTSFKMLDSWLHRFQMFFKMHNLIIWDKQRNSGLQMGSNYGFRYEMIFFGSKGLHKLNGYCDDILDYARVKKRKHPTEKPVELIKKFIEMSSKEKDIVLDPFIGSGTTAVACRQLGRHYIGYEINKEYCEIAKQRLANIKGDK</sequence>
<evidence type="ECO:0000256" key="2">
    <source>
        <dbReference type="ARBA" id="ARBA00022603"/>
    </source>
</evidence>
<dbReference type="InterPro" id="IPR002941">
    <property type="entry name" value="DNA_methylase_N4/N6"/>
</dbReference>
<dbReference type="PROSITE" id="PS00092">
    <property type="entry name" value="N6_MTASE"/>
    <property type="match status" value="1"/>
</dbReference>
<dbReference type="InterPro" id="IPR001091">
    <property type="entry name" value="RM_Methyltransferase"/>
</dbReference>
<dbReference type="Proteomes" id="UP000281261">
    <property type="component" value="Unassembled WGS sequence"/>
</dbReference>
<dbReference type="GO" id="GO:0003677">
    <property type="term" value="F:DNA binding"/>
    <property type="evidence" value="ECO:0007669"/>
    <property type="project" value="InterPro"/>
</dbReference>